<dbReference type="InterPro" id="IPR021408">
    <property type="entry name" value="DUF3046"/>
</dbReference>
<keyword evidence="2" id="KW-1185">Reference proteome</keyword>
<dbReference type="STRING" id="399736.SAMN04489720_0457"/>
<dbReference type="OrthoDB" id="3215033at2"/>
<gene>
    <name evidence="1" type="ORF">SAMN04489720_0457</name>
</gene>
<evidence type="ECO:0000313" key="2">
    <source>
        <dbReference type="Proteomes" id="UP000198822"/>
    </source>
</evidence>
<reference evidence="2" key="1">
    <citation type="submission" date="2016-10" db="EMBL/GenBank/DDBJ databases">
        <authorList>
            <person name="Varghese N."/>
            <person name="Submissions S."/>
        </authorList>
    </citation>
    <scope>NUCLEOTIDE SEQUENCE [LARGE SCALE GENOMIC DNA]</scope>
    <source>
        <strain evidence="2">DSM 22002</strain>
    </source>
</reference>
<dbReference type="AlphaFoldDB" id="A0A1G8AN40"/>
<organism evidence="1 2">
    <name type="scientific">Agrococcus jejuensis</name>
    <dbReference type="NCBI Taxonomy" id="399736"/>
    <lineage>
        <taxon>Bacteria</taxon>
        <taxon>Bacillati</taxon>
        <taxon>Actinomycetota</taxon>
        <taxon>Actinomycetes</taxon>
        <taxon>Micrococcales</taxon>
        <taxon>Microbacteriaceae</taxon>
        <taxon>Agrococcus</taxon>
    </lineage>
</organism>
<dbReference type="Pfam" id="PF11248">
    <property type="entry name" value="DUF3046"/>
    <property type="match status" value="1"/>
</dbReference>
<dbReference type="Proteomes" id="UP000198822">
    <property type="component" value="Chromosome I"/>
</dbReference>
<dbReference type="RefSeq" id="WP_092502060.1">
    <property type="nucleotide sequence ID" value="NZ_LT629695.1"/>
</dbReference>
<dbReference type="EMBL" id="LT629695">
    <property type="protein sequence ID" value="SDH22273.1"/>
    <property type="molecule type" value="Genomic_DNA"/>
</dbReference>
<protein>
    <recommendedName>
        <fullName evidence="3">DUF3046 domain-containing protein</fullName>
    </recommendedName>
</protein>
<evidence type="ECO:0008006" key="3">
    <source>
        <dbReference type="Google" id="ProtNLM"/>
    </source>
</evidence>
<evidence type="ECO:0000313" key="1">
    <source>
        <dbReference type="EMBL" id="SDH22273.1"/>
    </source>
</evidence>
<sequence>MRTSELQRAVDDEFGRLGAVLLADQVLPGLDGRTGQQALADGVAPRDVWLALCEAQEVPASRRHGAGRRAPLR</sequence>
<name>A0A1G8AN40_9MICO</name>
<accession>A0A1G8AN40</accession>
<proteinExistence type="predicted"/>